<dbReference type="SUPFAM" id="SSF52402">
    <property type="entry name" value="Adenine nucleotide alpha hydrolases-like"/>
    <property type="match status" value="2"/>
</dbReference>
<dbReference type="Proteomes" id="UP001500837">
    <property type="component" value="Unassembled WGS sequence"/>
</dbReference>
<comment type="similarity">
    <text evidence="1">Belongs to the universal stress protein A family.</text>
</comment>
<dbReference type="InterPro" id="IPR006015">
    <property type="entry name" value="Universal_stress_UspA"/>
</dbReference>
<evidence type="ECO:0000313" key="5">
    <source>
        <dbReference type="EMBL" id="GAA0306293.1"/>
    </source>
</evidence>
<feature type="transmembrane region" description="Helical" evidence="2">
    <location>
        <begin position="102"/>
        <end position="124"/>
    </location>
</feature>
<dbReference type="PRINTS" id="PR01438">
    <property type="entry name" value="UNVRSLSTRESS"/>
</dbReference>
<dbReference type="PANTHER" id="PTHR46268">
    <property type="entry name" value="STRESS RESPONSE PROTEIN NHAX"/>
    <property type="match status" value="1"/>
</dbReference>
<organism evidence="5 6">
    <name type="scientific">Halarchaeum salinum</name>
    <dbReference type="NCBI Taxonomy" id="489912"/>
    <lineage>
        <taxon>Archaea</taxon>
        <taxon>Methanobacteriati</taxon>
        <taxon>Methanobacteriota</taxon>
        <taxon>Stenosarchaea group</taxon>
        <taxon>Halobacteria</taxon>
        <taxon>Halobacteriales</taxon>
        <taxon>Halobacteriaceae</taxon>
    </lineage>
</organism>
<dbReference type="Gene3D" id="1.20.1740.10">
    <property type="entry name" value="Amino acid/polyamine transporter I"/>
    <property type="match status" value="1"/>
</dbReference>
<gene>
    <name evidence="5" type="ORF">GCM10009066_20140</name>
</gene>
<evidence type="ECO:0000259" key="3">
    <source>
        <dbReference type="Pfam" id="PF00582"/>
    </source>
</evidence>
<keyword evidence="2" id="KW-1133">Transmembrane helix</keyword>
<dbReference type="InterPro" id="IPR006016">
    <property type="entry name" value="UspA"/>
</dbReference>
<sequence length="457" mass="48617">MARRDHLPSQFEDLHPSLNTPYKSVLLTGGLILFYVVVFTVLFGAPPGTEGDASTVHVAGFTLHLGLEALTHFADFMLLGGLVVVNLAVVRSRRKHPDIDRGFEVPFVPWVPAVAVVANLVLLLNVSPTSFVIGVLAEVVGVAFWFTVLSGRSGEHAERETPTVVSERQPAERDYRIVVPVANPAHTEQLVGTADDIATARDGEVIVMSAVVLPDQTPLSEGRQFVDEKRAVLDNAMAIAEDADVPVSGVVRIAHDPADAILNTLEQHDADAVLMGWSGTANRQRDVVFGSTVDDVAEQAPCDVLVEETTGFREDIDEILLPAAGGANAALSADVASAVAHTDDATVRVVHVVAPDADEAARREGDARLEAALDLLGDGVTTEAALLEGDDVADTIVAATAEADLTVLGATREGAVEQFLFGSIPETVARRAESPVIVTKRSEGIRGWARRLRDVLR</sequence>
<evidence type="ECO:0000313" key="6">
    <source>
        <dbReference type="Proteomes" id="UP001500837"/>
    </source>
</evidence>
<feature type="transmembrane region" description="Helical" evidence="2">
    <location>
        <begin position="65"/>
        <end position="90"/>
    </location>
</feature>
<feature type="transmembrane region" description="Helical" evidence="2">
    <location>
        <begin position="25"/>
        <end position="45"/>
    </location>
</feature>
<proteinExistence type="inferred from homology"/>
<keyword evidence="6" id="KW-1185">Reference proteome</keyword>
<dbReference type="EMBL" id="BAAABL010000059">
    <property type="protein sequence ID" value="GAA0306293.1"/>
    <property type="molecule type" value="Genomic_DNA"/>
</dbReference>
<reference evidence="5 6" key="1">
    <citation type="journal article" date="2019" name="Int. J. Syst. Evol. Microbiol.">
        <title>The Global Catalogue of Microorganisms (GCM) 10K type strain sequencing project: providing services to taxonomists for standard genome sequencing and annotation.</title>
        <authorList>
            <consortium name="The Broad Institute Genomics Platform"/>
            <consortium name="The Broad Institute Genome Sequencing Center for Infectious Disease"/>
            <person name="Wu L."/>
            <person name="Ma J."/>
        </authorList>
    </citation>
    <scope>NUCLEOTIDE SEQUENCE [LARGE SCALE GENOMIC DNA]</scope>
    <source>
        <strain evidence="5 6">JCM 16330</strain>
    </source>
</reference>
<dbReference type="InterPro" id="IPR029485">
    <property type="entry name" value="CAT_C"/>
</dbReference>
<dbReference type="InterPro" id="IPR014729">
    <property type="entry name" value="Rossmann-like_a/b/a_fold"/>
</dbReference>
<feature type="transmembrane region" description="Helical" evidence="2">
    <location>
        <begin position="130"/>
        <end position="149"/>
    </location>
</feature>
<dbReference type="Gene3D" id="3.40.50.620">
    <property type="entry name" value="HUPs"/>
    <property type="match status" value="2"/>
</dbReference>
<dbReference type="AlphaFoldDB" id="A0AAV3S9J4"/>
<evidence type="ECO:0000259" key="4">
    <source>
        <dbReference type="Pfam" id="PF13906"/>
    </source>
</evidence>
<evidence type="ECO:0000256" key="1">
    <source>
        <dbReference type="ARBA" id="ARBA00008791"/>
    </source>
</evidence>
<dbReference type="CDD" id="cd00293">
    <property type="entry name" value="USP-like"/>
    <property type="match status" value="1"/>
</dbReference>
<keyword evidence="2" id="KW-0812">Transmembrane</keyword>
<accession>A0AAV3S9J4</accession>
<feature type="domain" description="Cationic amino acid transporter C-terminal" evidence="4">
    <location>
        <begin position="103"/>
        <end position="147"/>
    </location>
</feature>
<evidence type="ECO:0008006" key="7">
    <source>
        <dbReference type="Google" id="ProtNLM"/>
    </source>
</evidence>
<dbReference type="PANTHER" id="PTHR46268:SF6">
    <property type="entry name" value="UNIVERSAL STRESS PROTEIN UP12"/>
    <property type="match status" value="1"/>
</dbReference>
<name>A0AAV3S9J4_9EURY</name>
<evidence type="ECO:0000256" key="2">
    <source>
        <dbReference type="SAM" id="Phobius"/>
    </source>
</evidence>
<dbReference type="RefSeq" id="WP_425545311.1">
    <property type="nucleotide sequence ID" value="NZ_BAAABL010000059.1"/>
</dbReference>
<feature type="domain" description="UspA" evidence="3">
    <location>
        <begin position="176"/>
        <end position="306"/>
    </location>
</feature>
<feature type="domain" description="UspA" evidence="3">
    <location>
        <begin position="318"/>
        <end position="440"/>
    </location>
</feature>
<protein>
    <recommendedName>
        <fullName evidence="7">Universal stress protein</fullName>
    </recommendedName>
</protein>
<comment type="caution">
    <text evidence="5">The sequence shown here is derived from an EMBL/GenBank/DDBJ whole genome shotgun (WGS) entry which is preliminary data.</text>
</comment>
<dbReference type="Pfam" id="PF00582">
    <property type="entry name" value="Usp"/>
    <property type="match status" value="2"/>
</dbReference>
<keyword evidence="2" id="KW-0472">Membrane</keyword>
<dbReference type="Pfam" id="PF13906">
    <property type="entry name" value="AA_permease_C"/>
    <property type="match status" value="1"/>
</dbReference>